<evidence type="ECO:0000256" key="2">
    <source>
        <dbReference type="ARBA" id="ARBA00046053"/>
    </source>
</evidence>
<comment type="function">
    <text evidence="2">Involved in calcium binding and microtubule stabilization. Acts as a negative regulator of TSC22D1-mediated apoptosis, via interaction with and destabilization of TSC22D1 protein.</text>
</comment>
<comment type="caution">
    <text evidence="7">The sequence shown here is derived from an EMBL/GenBank/DDBJ whole genome shotgun (WGS) entry which is preliminary data.</text>
</comment>
<evidence type="ECO:0000313" key="7">
    <source>
        <dbReference type="EMBL" id="KAG5196125.1"/>
    </source>
</evidence>
<evidence type="ECO:0000256" key="4">
    <source>
        <dbReference type="PROSITE-ProRule" id="PRU01133"/>
    </source>
</evidence>
<feature type="compositionally biased region" description="Polar residues" evidence="5">
    <location>
        <begin position="426"/>
        <end position="438"/>
    </location>
</feature>
<reference evidence="7 8" key="1">
    <citation type="submission" date="2020-12" db="EMBL/GenBank/DDBJ databases">
        <title>De novo assembly of Tibetan sheep genome.</title>
        <authorList>
            <person name="Li X."/>
        </authorList>
    </citation>
    <scope>NUCLEOTIDE SEQUENCE [LARGE SCALE GENOMIC DNA]</scope>
    <source>
        <tissue evidence="7">Heart</tissue>
    </source>
</reference>
<dbReference type="PANTHER" id="PTHR11991:SF0">
    <property type="entry name" value="TRANSLATIONALLY-CONTROLLED TUMOR PROTEIN"/>
    <property type="match status" value="1"/>
</dbReference>
<dbReference type="Pfam" id="PF00838">
    <property type="entry name" value="TCTP"/>
    <property type="match status" value="2"/>
</dbReference>
<dbReference type="GO" id="GO:0005509">
    <property type="term" value="F:calcium ion binding"/>
    <property type="evidence" value="ECO:0007669"/>
    <property type="project" value="TreeGrafter"/>
</dbReference>
<comment type="subunit">
    <text evidence="3">Homodimer. Interacts with STEAP3. Interacts with TSC22D1; interaction results in the destabilization of TSC22D1 protein.</text>
</comment>
<dbReference type="EMBL" id="JAEMGP010000022">
    <property type="protein sequence ID" value="KAG5196125.1"/>
    <property type="molecule type" value="Genomic_DNA"/>
</dbReference>
<dbReference type="InterPro" id="IPR011323">
    <property type="entry name" value="Mss4/transl-control_tumour"/>
</dbReference>
<evidence type="ECO:0000259" key="6">
    <source>
        <dbReference type="PROSITE" id="PS51797"/>
    </source>
</evidence>
<dbReference type="InterPro" id="IPR011057">
    <property type="entry name" value="Mss4-like_sf"/>
</dbReference>
<evidence type="ECO:0000256" key="5">
    <source>
        <dbReference type="SAM" id="MobiDB-lite"/>
    </source>
</evidence>
<dbReference type="Gene3D" id="2.170.150.10">
    <property type="entry name" value="Metal Binding Protein, Guanine Nucleotide Exchange Factor, Chain A"/>
    <property type="match status" value="2"/>
</dbReference>
<evidence type="ECO:0000313" key="8">
    <source>
        <dbReference type="Proteomes" id="UP000664991"/>
    </source>
</evidence>
<gene>
    <name evidence="7" type="ORF">JEQ12_011761</name>
</gene>
<dbReference type="Proteomes" id="UP000664991">
    <property type="component" value="Unassembled WGS sequence"/>
</dbReference>
<dbReference type="PROSITE" id="PS01003">
    <property type="entry name" value="TCTP_2"/>
    <property type="match status" value="1"/>
</dbReference>
<dbReference type="PROSITE" id="PS51797">
    <property type="entry name" value="TCTP_3"/>
    <property type="match status" value="1"/>
</dbReference>
<dbReference type="AlphaFoldDB" id="A0A835ZLJ2"/>
<feature type="region of interest" description="Disordered" evidence="5">
    <location>
        <begin position="420"/>
        <end position="442"/>
    </location>
</feature>
<feature type="region of interest" description="Disordered" evidence="5">
    <location>
        <begin position="347"/>
        <end position="395"/>
    </location>
</feature>
<feature type="domain" description="TCTP" evidence="6">
    <location>
        <begin position="1"/>
        <end position="136"/>
    </location>
</feature>
<dbReference type="PANTHER" id="PTHR11991">
    <property type="entry name" value="TRANSLATIONALLY CONTROLLED TUMOR PROTEIN-RELATED"/>
    <property type="match status" value="1"/>
</dbReference>
<dbReference type="SUPFAM" id="SSF51316">
    <property type="entry name" value="Mss4-like"/>
    <property type="match status" value="1"/>
</dbReference>
<comment type="similarity">
    <text evidence="4">Belongs to the TCTP family.</text>
</comment>
<dbReference type="InterPro" id="IPR018103">
    <property type="entry name" value="Translation_control_tumour_CS"/>
</dbReference>
<evidence type="ECO:0000256" key="3">
    <source>
        <dbReference type="ARBA" id="ARBA00047116"/>
    </source>
</evidence>
<accession>A0A835ZLJ2</accession>
<organism evidence="7 8">
    <name type="scientific">Ovis aries</name>
    <name type="common">Sheep</name>
    <dbReference type="NCBI Taxonomy" id="9940"/>
    <lineage>
        <taxon>Eukaryota</taxon>
        <taxon>Metazoa</taxon>
        <taxon>Chordata</taxon>
        <taxon>Craniata</taxon>
        <taxon>Vertebrata</taxon>
        <taxon>Euteleostomi</taxon>
        <taxon>Mammalia</taxon>
        <taxon>Eutheria</taxon>
        <taxon>Laurasiatheria</taxon>
        <taxon>Artiodactyla</taxon>
        <taxon>Ruminantia</taxon>
        <taxon>Pecora</taxon>
        <taxon>Bovidae</taxon>
        <taxon>Caprinae</taxon>
        <taxon>Ovis</taxon>
    </lineage>
</organism>
<dbReference type="InterPro" id="IPR034737">
    <property type="entry name" value="TCTP"/>
</dbReference>
<name>A0A835ZLJ2_SHEEP</name>
<dbReference type="GO" id="GO:0005737">
    <property type="term" value="C:cytoplasm"/>
    <property type="evidence" value="ECO:0007669"/>
    <property type="project" value="TreeGrafter"/>
</dbReference>
<sequence>MIIYRDLISHDEMFSDIYKIREVADGLCLEVEGKDGQNHHLQETSFTKEAYKKYIKDYVKSTKGKLEEQRPERVKPFMTGAAKQIKHILANFKNYQFFIGENMNPDGMVALLDYRSSQPPKHSVEYRREAPLASMPGWSTHHPAQALATEGRKKAHALSRKGGLEQSYTQTLKLEVRRNRTKALNAQTRHETKGLTQSGTWVVTILAPASQSYCDIRQEKVHGLQRSPLPPTFLLVNFSHVGVGGPGPNAACTADTQVEEAVLYTQLQEQTPLREPLLELPDFLPDIATEAAGMTVAPGLWGSSQAHAPSFTLAGNTSPTSWLLRGSLPPGHPRCLHAAMSEVEKWRGESDSSRSGGFLIPSSIDEKGPQTKDANIEASPLQGRSGDMLSPRDPLASQSHLRLGQFMRSRGRPAGISISKARALRPQQSPAPRSSGNKPFSRVQVKTLDQRAPPSAESYATFASVTHFEKKNQASTRHGRFRYKNVKLSTRPACTHYHTPTTELYAKND</sequence>
<protein>
    <recommendedName>
        <fullName evidence="1">Translationally-controlled tumor protein</fullName>
    </recommendedName>
</protein>
<dbReference type="InterPro" id="IPR018105">
    <property type="entry name" value="Translational_control_tumour_p"/>
</dbReference>
<proteinExistence type="inferred from homology"/>
<evidence type="ECO:0000256" key="1">
    <source>
        <dbReference type="ARBA" id="ARBA00040832"/>
    </source>
</evidence>